<evidence type="ECO:0000256" key="4">
    <source>
        <dbReference type="PIRSR" id="PIRSR015582-1"/>
    </source>
</evidence>
<dbReference type="PATRIC" id="fig|937777.3.peg.2473"/>
<dbReference type="Proteomes" id="UP000010467">
    <property type="component" value="Chromosome"/>
</dbReference>
<dbReference type="InterPro" id="IPR015813">
    <property type="entry name" value="Pyrv/PenolPyrv_kinase-like_dom"/>
</dbReference>
<dbReference type="EMBL" id="CP003382">
    <property type="protein sequence ID" value="AFZ67940.1"/>
    <property type="molecule type" value="Genomic_DNA"/>
</dbReference>
<gene>
    <name evidence="7" type="ordered locus">Deipe_2468</name>
</gene>
<keyword evidence="7" id="KW-0456">Lyase</keyword>
<feature type="domain" description="HpcH/HpaI aldolase/citrate lyase" evidence="6">
    <location>
        <begin position="5"/>
        <end position="209"/>
    </location>
</feature>
<sequence length="286" mass="31295">MPLRRSALYVPGDKPRALEKARALNADLLILDLEDAVAPEYKVAAREQVREALRQGFPRDREVLVRLNALSTLWGDDDLQMLLGAAPHGIVLPKAEDPAEVRSLNLGIPLWLTIETPRGVLRLEELAAVRGVAGLVMGTSDLVRELRARHTPGREGLLFALSKTVTCARAFGLTVLDGVYLDFRDQEGFARACAQGRDLGFDGKTVIHPGQLETVNRVFAPSAGEVQRAREVLSAWQDARAEGKSVAVYAGQLIEQLHVSEAQEVLRLAAEVAARGVHERDSSEQF</sequence>
<dbReference type="HOGENOM" id="CLU_044864_0_1_0"/>
<dbReference type="InterPro" id="IPR011206">
    <property type="entry name" value="Citrate_lyase_beta/mcl1/mcl2"/>
</dbReference>
<feature type="binding site" evidence="5">
    <location>
        <position position="115"/>
    </location>
    <ligand>
        <name>Mg(2+)</name>
        <dbReference type="ChEBI" id="CHEBI:18420"/>
    </ligand>
</feature>
<protein>
    <submittedName>
        <fullName evidence="7">Citrate lyase beta subunit</fullName>
    </submittedName>
</protein>
<name>L0A4I8_DEIPD</name>
<dbReference type="KEGG" id="dpd:Deipe_2468"/>
<keyword evidence="3 5" id="KW-0460">Magnesium</keyword>
<evidence type="ECO:0000256" key="1">
    <source>
        <dbReference type="ARBA" id="ARBA00001946"/>
    </source>
</evidence>
<accession>L0A4I8</accession>
<dbReference type="PIRSF" id="PIRSF015582">
    <property type="entry name" value="Cit_lyase_B"/>
    <property type="match status" value="1"/>
</dbReference>
<keyword evidence="8" id="KW-1185">Reference proteome</keyword>
<evidence type="ECO:0000313" key="8">
    <source>
        <dbReference type="Proteomes" id="UP000010467"/>
    </source>
</evidence>
<evidence type="ECO:0000256" key="5">
    <source>
        <dbReference type="PIRSR" id="PIRSR015582-2"/>
    </source>
</evidence>
<dbReference type="AlphaFoldDB" id="L0A4I8"/>
<evidence type="ECO:0000313" key="7">
    <source>
        <dbReference type="EMBL" id="AFZ67940.1"/>
    </source>
</evidence>
<feature type="binding site" evidence="5">
    <location>
        <position position="141"/>
    </location>
    <ligand>
        <name>Mg(2+)</name>
        <dbReference type="ChEBI" id="CHEBI:18420"/>
    </ligand>
</feature>
<keyword evidence="2 5" id="KW-0479">Metal-binding</keyword>
<dbReference type="STRING" id="937777.Deipe_2468"/>
<dbReference type="InterPro" id="IPR040442">
    <property type="entry name" value="Pyrv_kinase-like_dom_sf"/>
</dbReference>
<evidence type="ECO:0000256" key="2">
    <source>
        <dbReference type="ARBA" id="ARBA00022723"/>
    </source>
</evidence>
<dbReference type="GO" id="GO:0016829">
    <property type="term" value="F:lyase activity"/>
    <property type="evidence" value="ECO:0007669"/>
    <property type="project" value="UniProtKB-KW"/>
</dbReference>
<dbReference type="SUPFAM" id="SSF51621">
    <property type="entry name" value="Phosphoenolpyruvate/pyruvate domain"/>
    <property type="match status" value="1"/>
</dbReference>
<evidence type="ECO:0000256" key="3">
    <source>
        <dbReference type="ARBA" id="ARBA00022842"/>
    </source>
</evidence>
<dbReference type="InterPro" id="IPR005000">
    <property type="entry name" value="Aldolase/citrate-lyase_domain"/>
</dbReference>
<reference evidence="8" key="1">
    <citation type="submission" date="2012-03" db="EMBL/GenBank/DDBJ databases">
        <title>Complete sequence of chromosome of Deinococcus peraridilitoris DSM 19664.</title>
        <authorList>
            <person name="Lucas S."/>
            <person name="Copeland A."/>
            <person name="Lapidus A."/>
            <person name="Glavina del Rio T."/>
            <person name="Dalin E."/>
            <person name="Tice H."/>
            <person name="Bruce D."/>
            <person name="Goodwin L."/>
            <person name="Pitluck S."/>
            <person name="Peters L."/>
            <person name="Mikhailova N."/>
            <person name="Lu M."/>
            <person name="Kyrpides N."/>
            <person name="Mavromatis K."/>
            <person name="Ivanova N."/>
            <person name="Brettin T."/>
            <person name="Detter J.C."/>
            <person name="Han C."/>
            <person name="Larimer F."/>
            <person name="Land M."/>
            <person name="Hauser L."/>
            <person name="Markowitz V."/>
            <person name="Cheng J.-F."/>
            <person name="Hugenholtz P."/>
            <person name="Woyke T."/>
            <person name="Wu D."/>
            <person name="Pukall R."/>
            <person name="Steenblock K."/>
            <person name="Brambilla E."/>
            <person name="Klenk H.-P."/>
            <person name="Eisen J.A."/>
        </authorList>
    </citation>
    <scope>NUCLEOTIDE SEQUENCE [LARGE SCALE GENOMIC DNA]</scope>
    <source>
        <strain evidence="8">DSM 19664 / LMG 22246 / CIP 109416 / KR-200</strain>
    </source>
</reference>
<dbReference type="Gene3D" id="3.20.20.60">
    <property type="entry name" value="Phosphoenolpyruvate-binding domains"/>
    <property type="match status" value="1"/>
</dbReference>
<organism evidence="7 8">
    <name type="scientific">Deinococcus peraridilitoris (strain DSM 19664 / LMG 22246 / CIP 109416 / KR-200)</name>
    <dbReference type="NCBI Taxonomy" id="937777"/>
    <lineage>
        <taxon>Bacteria</taxon>
        <taxon>Thermotogati</taxon>
        <taxon>Deinococcota</taxon>
        <taxon>Deinococci</taxon>
        <taxon>Deinococcales</taxon>
        <taxon>Deinococcaceae</taxon>
        <taxon>Deinococcus</taxon>
    </lineage>
</organism>
<dbReference type="GO" id="GO:0000287">
    <property type="term" value="F:magnesium ion binding"/>
    <property type="evidence" value="ECO:0007669"/>
    <property type="project" value="TreeGrafter"/>
</dbReference>
<comment type="cofactor">
    <cofactor evidence="1">
        <name>Mg(2+)</name>
        <dbReference type="ChEBI" id="CHEBI:18420"/>
    </cofactor>
</comment>
<dbReference type="PANTHER" id="PTHR32308:SF10">
    <property type="entry name" value="CITRATE LYASE SUBUNIT BETA"/>
    <property type="match status" value="1"/>
</dbReference>
<dbReference type="RefSeq" id="WP_015236242.1">
    <property type="nucleotide sequence ID" value="NC_019793.1"/>
</dbReference>
<evidence type="ECO:0000259" key="6">
    <source>
        <dbReference type="Pfam" id="PF03328"/>
    </source>
</evidence>
<feature type="binding site" evidence="4">
    <location>
        <position position="115"/>
    </location>
    <ligand>
        <name>substrate</name>
    </ligand>
</feature>
<proteinExistence type="predicted"/>
<dbReference type="GO" id="GO:0006107">
    <property type="term" value="P:oxaloacetate metabolic process"/>
    <property type="evidence" value="ECO:0007669"/>
    <property type="project" value="TreeGrafter"/>
</dbReference>
<feature type="binding site" evidence="4">
    <location>
        <position position="66"/>
    </location>
    <ligand>
        <name>substrate</name>
    </ligand>
</feature>
<dbReference type="PANTHER" id="PTHR32308">
    <property type="entry name" value="LYASE BETA SUBUNIT, PUTATIVE (AFU_ORTHOLOGUE AFUA_4G13030)-RELATED"/>
    <property type="match status" value="1"/>
</dbReference>
<dbReference type="Pfam" id="PF03328">
    <property type="entry name" value="HpcH_HpaI"/>
    <property type="match status" value="1"/>
</dbReference>
<dbReference type="OrthoDB" id="9786940at2"/>
<dbReference type="eggNOG" id="COG2301">
    <property type="taxonomic scope" value="Bacteria"/>
</dbReference>